<proteinExistence type="predicted"/>
<dbReference type="Proteomes" id="UP000236641">
    <property type="component" value="Unassembled WGS sequence"/>
</dbReference>
<dbReference type="SUPFAM" id="SSF56925">
    <property type="entry name" value="OMPA-like"/>
    <property type="match status" value="1"/>
</dbReference>
<evidence type="ECO:0000313" key="1">
    <source>
        <dbReference type="EMBL" id="PNQ75118.1"/>
    </source>
</evidence>
<organism evidence="1 2">
    <name type="scientific">Hanstruepera neustonica</name>
    <dbReference type="NCBI Taxonomy" id="1445657"/>
    <lineage>
        <taxon>Bacteria</taxon>
        <taxon>Pseudomonadati</taxon>
        <taxon>Bacteroidota</taxon>
        <taxon>Flavobacteriia</taxon>
        <taxon>Flavobacteriales</taxon>
        <taxon>Flavobacteriaceae</taxon>
        <taxon>Hanstruepera</taxon>
    </lineage>
</organism>
<protein>
    <submittedName>
        <fullName evidence="1">Cell envelope biogenesis protein OmpA</fullName>
    </submittedName>
</protein>
<dbReference type="RefSeq" id="WP_103050968.1">
    <property type="nucleotide sequence ID" value="NZ_POWF01000001.1"/>
</dbReference>
<evidence type="ECO:0000313" key="2">
    <source>
        <dbReference type="Proteomes" id="UP000236641"/>
    </source>
</evidence>
<comment type="caution">
    <text evidence="1">The sequence shown here is derived from an EMBL/GenBank/DDBJ whole genome shotgun (WGS) entry which is preliminary data.</text>
</comment>
<dbReference type="OrthoDB" id="1522982at2"/>
<dbReference type="InterPro" id="IPR011250">
    <property type="entry name" value="OMP/PagP_B-barrel"/>
</dbReference>
<dbReference type="AlphaFoldDB" id="A0A2K1E4A2"/>
<accession>A0A2K1E4A2</accession>
<keyword evidence="2" id="KW-1185">Reference proteome</keyword>
<name>A0A2K1E4A2_9FLAO</name>
<gene>
    <name evidence="1" type="ORF">C1T31_02990</name>
</gene>
<reference evidence="1 2" key="1">
    <citation type="submission" date="2018-01" db="EMBL/GenBank/DDBJ databases">
        <title>The draft genome of Hanstruepera neustonica JCM19743.</title>
        <authorList>
            <person name="He R.-H."/>
            <person name="Du Z.-J."/>
        </authorList>
    </citation>
    <scope>NUCLEOTIDE SEQUENCE [LARGE SCALE GENOMIC DNA]</scope>
    <source>
        <strain evidence="1 2">JCM19743</strain>
    </source>
</reference>
<dbReference type="EMBL" id="POWF01000001">
    <property type="protein sequence ID" value="PNQ75118.1"/>
    <property type="molecule type" value="Genomic_DNA"/>
</dbReference>
<sequence>MKSFFANYRFYCLIIGFLFIVVDSFGQSEASRWKGQFAIGINSPSSSGFVPGFEAKPINFPTINLGVQRMFRPQYGVKLDYGFNRIANNGDSPYFKINYSRINAQFVYDATTLMTFLPTHIGIVGHAGPGMSFIKPLSDYADNKNIFFNVMAGIEFHYAITRTFSAYLDTSYIFGFGGDFDPVTEGYGSFNGNLLTVTVGVSISLSGCYFCE</sequence>